<name>A0A9W7A4D5_9STRA</name>
<gene>
    <name evidence="8" type="ORF">TrST_g8423</name>
</gene>
<feature type="domain" description="Polycystin cation channel PKD1/PKD2" evidence="7">
    <location>
        <begin position="1026"/>
        <end position="1156"/>
    </location>
</feature>
<dbReference type="Gene3D" id="3.30.300.320">
    <property type="match status" value="1"/>
</dbReference>
<evidence type="ECO:0000256" key="1">
    <source>
        <dbReference type="ARBA" id="ARBA00004141"/>
    </source>
</evidence>
<evidence type="ECO:0000256" key="3">
    <source>
        <dbReference type="ARBA" id="ARBA00022989"/>
    </source>
</evidence>
<organism evidence="8 9">
    <name type="scientific">Triparma strigata</name>
    <dbReference type="NCBI Taxonomy" id="1606541"/>
    <lineage>
        <taxon>Eukaryota</taxon>
        <taxon>Sar</taxon>
        <taxon>Stramenopiles</taxon>
        <taxon>Ochrophyta</taxon>
        <taxon>Bolidophyceae</taxon>
        <taxon>Parmales</taxon>
        <taxon>Triparmaceae</taxon>
        <taxon>Triparma</taxon>
    </lineage>
</organism>
<evidence type="ECO:0000256" key="6">
    <source>
        <dbReference type="SAM" id="Phobius"/>
    </source>
</evidence>
<feature type="region of interest" description="Disordered" evidence="5">
    <location>
        <begin position="302"/>
        <end position="321"/>
    </location>
</feature>
<feature type="transmembrane region" description="Helical" evidence="6">
    <location>
        <begin position="957"/>
        <end position="978"/>
    </location>
</feature>
<dbReference type="InterPro" id="IPR013122">
    <property type="entry name" value="PKD1_2_channel"/>
</dbReference>
<dbReference type="Pfam" id="PF08016">
    <property type="entry name" value="PKD_channel"/>
    <property type="match status" value="1"/>
</dbReference>
<feature type="region of interest" description="Disordered" evidence="5">
    <location>
        <begin position="512"/>
        <end position="564"/>
    </location>
</feature>
<proteinExistence type="predicted"/>
<feature type="transmembrane region" description="Helical" evidence="6">
    <location>
        <begin position="1132"/>
        <end position="1155"/>
    </location>
</feature>
<keyword evidence="9" id="KW-1185">Reference proteome</keyword>
<keyword evidence="2 6" id="KW-0812">Transmembrane</keyword>
<feature type="compositionally biased region" description="Low complexity" evidence="5">
    <location>
        <begin position="1"/>
        <end position="20"/>
    </location>
</feature>
<evidence type="ECO:0000313" key="8">
    <source>
        <dbReference type="EMBL" id="GMH65564.1"/>
    </source>
</evidence>
<comment type="caution">
    <text evidence="8">The sequence shown here is derived from an EMBL/GenBank/DDBJ whole genome shotgun (WGS) entry which is preliminary data.</text>
</comment>
<dbReference type="Proteomes" id="UP001165085">
    <property type="component" value="Unassembled WGS sequence"/>
</dbReference>
<feature type="compositionally biased region" description="Acidic residues" evidence="5">
    <location>
        <begin position="1504"/>
        <end position="1529"/>
    </location>
</feature>
<dbReference type="PANTHER" id="PTHR10877">
    <property type="entry name" value="POLYCYSTIN FAMILY MEMBER"/>
    <property type="match status" value="1"/>
</dbReference>
<feature type="compositionally biased region" description="Acidic residues" evidence="5">
    <location>
        <begin position="550"/>
        <end position="559"/>
    </location>
</feature>
<dbReference type="GO" id="GO:0016020">
    <property type="term" value="C:membrane"/>
    <property type="evidence" value="ECO:0007669"/>
    <property type="project" value="UniProtKB-SubCell"/>
</dbReference>
<comment type="subcellular location">
    <subcellularLocation>
        <location evidence="1">Membrane</location>
        <topology evidence="1">Multi-pass membrane protein</topology>
    </subcellularLocation>
</comment>
<dbReference type="OrthoDB" id="444119at2759"/>
<feature type="region of interest" description="Disordered" evidence="5">
    <location>
        <begin position="1461"/>
        <end position="1529"/>
    </location>
</feature>
<dbReference type="InterPro" id="IPR051223">
    <property type="entry name" value="Polycystin"/>
</dbReference>
<feature type="compositionally biased region" description="Gly residues" evidence="5">
    <location>
        <begin position="528"/>
        <end position="541"/>
    </location>
</feature>
<feature type="transmembrane region" description="Helical" evidence="6">
    <location>
        <begin position="129"/>
        <end position="145"/>
    </location>
</feature>
<dbReference type="EMBL" id="BRXY01000102">
    <property type="protein sequence ID" value="GMH65564.1"/>
    <property type="molecule type" value="Genomic_DNA"/>
</dbReference>
<evidence type="ECO:0000259" key="7">
    <source>
        <dbReference type="Pfam" id="PF08016"/>
    </source>
</evidence>
<feature type="region of interest" description="Disordered" evidence="5">
    <location>
        <begin position="1"/>
        <end position="53"/>
    </location>
</feature>
<protein>
    <recommendedName>
        <fullName evidence="7">Polycystin cation channel PKD1/PKD2 domain-containing protein</fullName>
    </recommendedName>
</protein>
<feature type="transmembrane region" description="Helical" evidence="6">
    <location>
        <begin position="1065"/>
        <end position="1087"/>
    </location>
</feature>
<evidence type="ECO:0000256" key="5">
    <source>
        <dbReference type="SAM" id="MobiDB-lite"/>
    </source>
</evidence>
<dbReference type="Gene3D" id="1.10.287.70">
    <property type="match status" value="1"/>
</dbReference>
<evidence type="ECO:0000313" key="9">
    <source>
        <dbReference type="Proteomes" id="UP001165085"/>
    </source>
</evidence>
<sequence>MNNGTVAAAVARNRANSSDSSESDSDSSIEMLDLDKVPSTSNTPLSPPPLTTPLAVAVAKPGVPNTPSFQARPSIPGYAPKAQKAEPESAKVNISRKHKHHGPKHHNVLEAIKEATDVTTHRKAEYCDLLSFLLYMFLFLIIVILQQRAADVYAIGSTHSDFLFSEESGTVSWNDGRVLTKVQDLNTLTNWLEGSIIDGVFVDPLCGDGLCEEPQEFAAIFGGIAGCAADCGVFENSTKTYVEFHADAQAYSEVTAAGVEVATWNICWTSEDVCYFAQPKKIFTDEQLQQAQTAQSAASTASTTTSNITATSNSTNSSSTSASAASYDVHVLDLQLVDGEWELIFYEVLIPGRIYTIETSTIFSPVANSSNFTSSSVSSELVITNWTRCGGVWDEATSPFTALPVIGDATLNPFEGTMCPTRNEDEDEDEDEMSIEIISYGPGTGPGKTDDDGECKGVEDCDGNCLQHSLCYMQFGTDCYTQVTEMASDDECHDEYPNLVCDEWNFDSGACGGSGPGSAAPSDDEGGGESYGGNSEGYGEGYGDRRLQEEDNDEDDDDYGYGSNNDDQHPWFSYTHLNENCPDTCNYAPFLSGAECCSEDCNTEGCYYSFGFCANTANFLDECAPGCPAFLLGDGTCNEWCNNAACQMDRGDCCVPETLNQQFQLYRYGNDYARVLPDPSIPLQRFVGRRNRLIAGILVTQNRMKNGVCVGERSTLIPSAWNAKRFFDFDIVRRFLGRPETPSTDDSMDGGFKYGSIYDSCITGDLSEESYGVDPVFLPAAALYDSTQRMTDYYEYDKSKSATSSFNTGGLPYGFRYFDAGGTLFDGFQAFFDINFSNQRAKTVFQYLLQGFYFDMQTRDVQINFVTINGHTSSFTLNTINFEFLESGSIGMKYSINSFSSEVYATSDDFVRLCMEVLFIFLSLVNLGTELSEIVVAKIETGHFRTYFKSFWNYVDLANLLLFFWSSWFWVLFVRALAMYEPRERWEVLESLDSEGNFLCLNDEESLELVNFLEDTANIVLIRSRQNFINGVALLLLIMRLLKNLDFQPRLGLVTRTLSNAVVNLSHFILVFGLVFFSYSVMGHLAFGGELEKFHTLPLSMHTCFSILFGDIDLTNDFVNSDNVQIGFVFFYSYMAIVFFVLLNILLAILVDAYMDVKTQAEDSKTMIGELSDVMANGASLLDFSKKRGKYRTSEIHQFAVRLLLMIEKEKETAAASRVAPEISSSSSKKYLVKDESLFSEDGDKVEKFKVNKKIHATKSQLVELIKEQIATLCKPGAKRRADPKSVKYLDEDVINEMAASILRIYGKDEEIDQDETDAAAELVLAETQEMLVQATIAQKQAMNDVKMQIGSEIKEMNREVNKNKFKMAINKEKLKLKLKSPVKPGEGGAEDKMASLFSMMSSMAKDNQKAQEMLGGGGGGLGGIAKSLNSEMKKAEKEGGEEKVVVNKFLMNNLGKKKQPNAWSTMKVGGGAKIAPTAKAISSGGGGGGRGRGERETSTNDTESSEDDSEVSDKDDDDDDSSSSEDEE</sequence>
<evidence type="ECO:0000256" key="2">
    <source>
        <dbReference type="ARBA" id="ARBA00022692"/>
    </source>
</evidence>
<evidence type="ECO:0000256" key="4">
    <source>
        <dbReference type="ARBA" id="ARBA00023136"/>
    </source>
</evidence>
<reference evidence="9" key="1">
    <citation type="journal article" date="2023" name="Commun. Biol.">
        <title>Genome analysis of Parmales, the sister group of diatoms, reveals the evolutionary specialization of diatoms from phago-mixotrophs to photoautotrophs.</title>
        <authorList>
            <person name="Ban H."/>
            <person name="Sato S."/>
            <person name="Yoshikawa S."/>
            <person name="Yamada K."/>
            <person name="Nakamura Y."/>
            <person name="Ichinomiya M."/>
            <person name="Sato N."/>
            <person name="Blanc-Mathieu R."/>
            <person name="Endo H."/>
            <person name="Kuwata A."/>
            <person name="Ogata H."/>
        </authorList>
    </citation>
    <scope>NUCLEOTIDE SEQUENCE [LARGE SCALE GENOMIC DNA]</scope>
    <source>
        <strain evidence="9">NIES 3701</strain>
    </source>
</reference>
<accession>A0A9W7A4D5</accession>
<feature type="region of interest" description="Disordered" evidence="5">
    <location>
        <begin position="65"/>
        <end position="86"/>
    </location>
</feature>
<dbReference type="PANTHER" id="PTHR10877:SF183">
    <property type="entry name" value="AT14535P-RELATED"/>
    <property type="match status" value="1"/>
</dbReference>
<keyword evidence="3 6" id="KW-1133">Transmembrane helix</keyword>
<keyword evidence="4 6" id="KW-0472">Membrane</keyword>